<feature type="domain" description="C2H2-type" evidence="11">
    <location>
        <begin position="376"/>
        <end position="403"/>
    </location>
</feature>
<feature type="domain" description="C2H2-type" evidence="11">
    <location>
        <begin position="230"/>
        <end position="253"/>
    </location>
</feature>
<evidence type="ECO:0000256" key="6">
    <source>
        <dbReference type="ARBA" id="ARBA00023125"/>
    </source>
</evidence>
<evidence type="ECO:0000256" key="10">
    <source>
        <dbReference type="SAM" id="MobiDB-lite"/>
    </source>
</evidence>
<dbReference type="OrthoDB" id="264392at2759"/>
<comment type="subcellular location">
    <subcellularLocation>
        <location evidence="1">Nucleus</location>
    </subcellularLocation>
</comment>
<dbReference type="SUPFAM" id="SSF57667">
    <property type="entry name" value="beta-beta-alpha zinc fingers"/>
    <property type="match status" value="5"/>
</dbReference>
<dbReference type="Proteomes" id="UP000322000">
    <property type="component" value="Chromosome 24"/>
</dbReference>
<feature type="domain" description="C2H2-type" evidence="11">
    <location>
        <begin position="404"/>
        <end position="432"/>
    </location>
</feature>
<dbReference type="InterPro" id="IPR036236">
    <property type="entry name" value="Znf_C2H2_sf"/>
</dbReference>
<keyword evidence="12" id="KW-1185">Reference proteome</keyword>
<keyword evidence="2" id="KW-0479">Metal-binding</keyword>
<dbReference type="Gene3D" id="3.30.160.60">
    <property type="entry name" value="Classic Zinc Finger"/>
    <property type="match status" value="7"/>
</dbReference>
<dbReference type="InParanoid" id="A0A7E5WTM2"/>
<dbReference type="PROSITE" id="PS00028">
    <property type="entry name" value="ZINC_FINGER_C2H2_1"/>
    <property type="match status" value="6"/>
</dbReference>
<dbReference type="InterPro" id="IPR050527">
    <property type="entry name" value="Snail/Krueppel_Znf"/>
</dbReference>
<feature type="domain" description="C2H2-type" evidence="11">
    <location>
        <begin position="202"/>
        <end position="230"/>
    </location>
</feature>
<dbReference type="FunFam" id="3.30.160.60:FF:000870">
    <property type="entry name" value="zinc finger protein 197 isoform X1"/>
    <property type="match status" value="1"/>
</dbReference>
<dbReference type="GO" id="GO:0000978">
    <property type="term" value="F:RNA polymerase II cis-regulatory region sequence-specific DNA binding"/>
    <property type="evidence" value="ECO:0007669"/>
    <property type="project" value="TreeGrafter"/>
</dbReference>
<keyword evidence="3" id="KW-0677">Repeat</keyword>
<keyword evidence="5" id="KW-0862">Zinc</keyword>
<feature type="domain" description="C2H2-type" evidence="11">
    <location>
        <begin position="348"/>
        <end position="375"/>
    </location>
</feature>
<protein>
    <submittedName>
        <fullName evidence="13">Zinc finger protein 809-like</fullName>
    </submittedName>
</protein>
<dbReference type="Pfam" id="PF00096">
    <property type="entry name" value="zf-C2H2"/>
    <property type="match status" value="6"/>
</dbReference>
<evidence type="ECO:0000256" key="8">
    <source>
        <dbReference type="ARBA" id="ARBA00037948"/>
    </source>
</evidence>
<accession>A0A7E5WTM2</accession>
<keyword evidence="6" id="KW-0238">DNA-binding</keyword>
<dbReference type="InterPro" id="IPR013087">
    <property type="entry name" value="Znf_C2H2_type"/>
</dbReference>
<name>A0A7E5WTM2_TRINI</name>
<dbReference type="SMART" id="SM00355">
    <property type="entry name" value="ZnF_C2H2"/>
    <property type="match status" value="9"/>
</dbReference>
<dbReference type="SMART" id="SM00868">
    <property type="entry name" value="zf-AD"/>
    <property type="match status" value="1"/>
</dbReference>
<feature type="domain" description="C2H2-type" evidence="11">
    <location>
        <begin position="282"/>
        <end position="310"/>
    </location>
</feature>
<dbReference type="PANTHER" id="PTHR24388">
    <property type="entry name" value="ZINC FINGER PROTEIN"/>
    <property type="match status" value="1"/>
</dbReference>
<evidence type="ECO:0000256" key="7">
    <source>
        <dbReference type="ARBA" id="ARBA00023242"/>
    </source>
</evidence>
<dbReference type="AlphaFoldDB" id="A0A7E5WTM2"/>
<keyword evidence="7" id="KW-0539">Nucleus</keyword>
<dbReference type="RefSeq" id="XP_026743617.1">
    <property type="nucleotide sequence ID" value="XM_026887816.1"/>
</dbReference>
<comment type="similarity">
    <text evidence="8">Belongs to the snail C2H2-type zinc-finger protein family.</text>
</comment>
<feature type="domain" description="C2H2-type" evidence="11">
    <location>
        <begin position="256"/>
        <end position="278"/>
    </location>
</feature>
<dbReference type="PANTHER" id="PTHR24388:SF54">
    <property type="entry name" value="PROTEIN ESCARGOT"/>
    <property type="match status" value="1"/>
</dbReference>
<feature type="domain" description="C2H2-type" evidence="11">
    <location>
        <begin position="319"/>
        <end position="347"/>
    </location>
</feature>
<evidence type="ECO:0000256" key="1">
    <source>
        <dbReference type="ARBA" id="ARBA00004123"/>
    </source>
</evidence>
<dbReference type="PROSITE" id="PS50157">
    <property type="entry name" value="ZINC_FINGER_C2H2_2"/>
    <property type="match status" value="9"/>
</dbReference>
<evidence type="ECO:0000256" key="9">
    <source>
        <dbReference type="PROSITE-ProRule" id="PRU00042"/>
    </source>
</evidence>
<evidence type="ECO:0000259" key="11">
    <source>
        <dbReference type="PROSITE" id="PS50157"/>
    </source>
</evidence>
<dbReference type="GeneID" id="113505208"/>
<dbReference type="GO" id="GO:0005634">
    <property type="term" value="C:nucleus"/>
    <property type="evidence" value="ECO:0007669"/>
    <property type="project" value="UniProtKB-SubCell"/>
</dbReference>
<gene>
    <name evidence="13" type="primary">LOC113505208</name>
</gene>
<reference evidence="13" key="1">
    <citation type="submission" date="2025-08" db="UniProtKB">
        <authorList>
            <consortium name="RefSeq"/>
        </authorList>
    </citation>
    <scope>IDENTIFICATION</scope>
</reference>
<sequence length="545" mass="63278">MASIQDVLSSVIDRKDDICCLCLNQLYVDPIRLNYEVVMNVNNYEYETVMEEVITFVFNEQMCSYIKAIDTLCQDCTNTAISCYKFMQTCQKNSEYLTNVFEGIANSFEYTTDEQDSKSLYVSLNLEDFTSKQFYDTKRGATDRKAALRHFRALDRKSKINEDIYLEKLKQEKAAKTSDKKKSKNTRSSISTSRRSADGVKVKCKECNKTYPSSWNLRNHYIRVHAPKTFKCPECPRSYGSAAYLEAHKTESHCTVVCSECGKTFYNRHTLKMHELGHHLSLVCQDCGRVYKNKSTFKKHVDLNICGQKTRASPSEGKYTCDYCNKKYTQKVSLRVHIQYEHGNYQAHVCSFCNKKFWAQSRLKAHMVKHTREKNFNCSICGGKFVSKESLLYHTRTHTGEKPYKCPHCDARFLSASRRSDHVKRHHLGATLECETCHSKFSSRTFLLKHKKTHSKCEVKMNFNTEVTSTETNFESQQNTAMKIEESAVLWKINKVEEEEPSFQEIMDCEVDLNFENKVYENEDGKVYLEVSDDADEYMKMLSSQ</sequence>
<organism evidence="12 13">
    <name type="scientific">Trichoplusia ni</name>
    <name type="common">Cabbage looper</name>
    <dbReference type="NCBI Taxonomy" id="7111"/>
    <lineage>
        <taxon>Eukaryota</taxon>
        <taxon>Metazoa</taxon>
        <taxon>Ecdysozoa</taxon>
        <taxon>Arthropoda</taxon>
        <taxon>Hexapoda</taxon>
        <taxon>Insecta</taxon>
        <taxon>Pterygota</taxon>
        <taxon>Neoptera</taxon>
        <taxon>Endopterygota</taxon>
        <taxon>Lepidoptera</taxon>
        <taxon>Glossata</taxon>
        <taxon>Ditrysia</taxon>
        <taxon>Noctuoidea</taxon>
        <taxon>Noctuidae</taxon>
        <taxon>Plusiinae</taxon>
        <taxon>Trichoplusia</taxon>
    </lineage>
</organism>
<keyword evidence="4 9" id="KW-0863">Zinc-finger</keyword>
<feature type="region of interest" description="Disordered" evidence="10">
    <location>
        <begin position="175"/>
        <end position="197"/>
    </location>
</feature>
<proteinExistence type="inferred from homology"/>
<feature type="domain" description="C2H2-type" evidence="11">
    <location>
        <begin position="432"/>
        <end position="455"/>
    </location>
</feature>
<evidence type="ECO:0000256" key="5">
    <source>
        <dbReference type="ARBA" id="ARBA00022833"/>
    </source>
</evidence>
<evidence type="ECO:0000313" key="13">
    <source>
        <dbReference type="RefSeq" id="XP_026743617.1"/>
    </source>
</evidence>
<evidence type="ECO:0000256" key="4">
    <source>
        <dbReference type="ARBA" id="ARBA00022771"/>
    </source>
</evidence>
<evidence type="ECO:0000313" key="12">
    <source>
        <dbReference type="Proteomes" id="UP000322000"/>
    </source>
</evidence>
<dbReference type="KEGG" id="tnl:113505208"/>
<dbReference type="GO" id="GO:0008270">
    <property type="term" value="F:zinc ion binding"/>
    <property type="evidence" value="ECO:0007669"/>
    <property type="project" value="UniProtKB-KW"/>
</dbReference>
<dbReference type="InterPro" id="IPR012934">
    <property type="entry name" value="Znf_AD"/>
</dbReference>
<dbReference type="GO" id="GO:0000981">
    <property type="term" value="F:DNA-binding transcription factor activity, RNA polymerase II-specific"/>
    <property type="evidence" value="ECO:0007669"/>
    <property type="project" value="TreeGrafter"/>
</dbReference>
<evidence type="ECO:0000256" key="2">
    <source>
        <dbReference type="ARBA" id="ARBA00022723"/>
    </source>
</evidence>
<evidence type="ECO:0000256" key="3">
    <source>
        <dbReference type="ARBA" id="ARBA00022737"/>
    </source>
</evidence>